<dbReference type="OrthoDB" id="6754035at2759"/>
<keyword evidence="4" id="KW-1185">Reference proteome</keyword>
<accession>A0A5E4QUS9</accession>
<organism evidence="3 4">
    <name type="scientific">Leptidea sinapis</name>
    <dbReference type="NCBI Taxonomy" id="189913"/>
    <lineage>
        <taxon>Eukaryota</taxon>
        <taxon>Metazoa</taxon>
        <taxon>Ecdysozoa</taxon>
        <taxon>Arthropoda</taxon>
        <taxon>Hexapoda</taxon>
        <taxon>Insecta</taxon>
        <taxon>Pterygota</taxon>
        <taxon>Neoptera</taxon>
        <taxon>Endopterygota</taxon>
        <taxon>Lepidoptera</taxon>
        <taxon>Glossata</taxon>
        <taxon>Ditrysia</taxon>
        <taxon>Papilionoidea</taxon>
        <taxon>Pieridae</taxon>
        <taxon>Dismorphiinae</taxon>
        <taxon>Leptidea</taxon>
    </lineage>
</organism>
<gene>
    <name evidence="3" type="ORF">LSINAPIS_LOCUS11268</name>
</gene>
<keyword evidence="1" id="KW-0175">Coiled coil</keyword>
<sequence>MNPYALAGFTVVVLLVLVLISWKWRSKKTRTVQSQPSTTPVQLVHKLCPHRNVVQSYLLEQKDSLDEHLDVLTRKLAEKEGRLQLSKYKISETQNEIENLHAIDHGVQQKYREVMEALRKDLTFNERECKRLQEQIEWVSRRRAELNSEVNRGHKLYGDAALSLEANLAEMLRGRIVDQRVTEKPLNQGSITSLRLRKEPQLPKAALFTIKPSPPLSNQSFERVRMMD</sequence>
<evidence type="ECO:0000256" key="1">
    <source>
        <dbReference type="SAM" id="Coils"/>
    </source>
</evidence>
<protein>
    <submittedName>
        <fullName evidence="3">Uncharacterized protein</fullName>
    </submittedName>
</protein>
<dbReference type="Proteomes" id="UP000324832">
    <property type="component" value="Unassembled WGS sequence"/>
</dbReference>
<dbReference type="AlphaFoldDB" id="A0A5E4QUS9"/>
<keyword evidence="2" id="KW-0472">Membrane</keyword>
<feature type="transmembrane region" description="Helical" evidence="2">
    <location>
        <begin position="6"/>
        <end position="24"/>
    </location>
</feature>
<keyword evidence="2" id="KW-0812">Transmembrane</keyword>
<evidence type="ECO:0000256" key="2">
    <source>
        <dbReference type="SAM" id="Phobius"/>
    </source>
</evidence>
<keyword evidence="2" id="KW-1133">Transmembrane helix</keyword>
<name>A0A5E4QUS9_9NEOP</name>
<feature type="coiled-coil region" evidence="1">
    <location>
        <begin position="115"/>
        <end position="149"/>
    </location>
</feature>
<evidence type="ECO:0000313" key="3">
    <source>
        <dbReference type="EMBL" id="VVD00681.1"/>
    </source>
</evidence>
<proteinExistence type="predicted"/>
<dbReference type="EMBL" id="FZQP02004890">
    <property type="protein sequence ID" value="VVD00681.1"/>
    <property type="molecule type" value="Genomic_DNA"/>
</dbReference>
<reference evidence="3 4" key="1">
    <citation type="submission" date="2017-07" db="EMBL/GenBank/DDBJ databases">
        <authorList>
            <person name="Talla V."/>
            <person name="Backstrom N."/>
        </authorList>
    </citation>
    <scope>NUCLEOTIDE SEQUENCE [LARGE SCALE GENOMIC DNA]</scope>
</reference>
<evidence type="ECO:0000313" key="4">
    <source>
        <dbReference type="Proteomes" id="UP000324832"/>
    </source>
</evidence>